<dbReference type="CDD" id="cd00397">
    <property type="entry name" value="DNA_BRE_C"/>
    <property type="match status" value="1"/>
</dbReference>
<keyword evidence="2" id="KW-0233">DNA recombination</keyword>
<dbReference type="GO" id="GO:0003677">
    <property type="term" value="F:DNA binding"/>
    <property type="evidence" value="ECO:0007669"/>
    <property type="project" value="UniProtKB-KW"/>
</dbReference>
<evidence type="ECO:0000313" key="4">
    <source>
        <dbReference type="EMBL" id="JAB63183.1"/>
    </source>
</evidence>
<name>V5GSG8_ANOGL</name>
<evidence type="ECO:0000259" key="3">
    <source>
        <dbReference type="PROSITE" id="PS51898"/>
    </source>
</evidence>
<dbReference type="SUPFAM" id="SSF56349">
    <property type="entry name" value="DNA breaking-rejoining enzymes"/>
    <property type="match status" value="1"/>
</dbReference>
<sequence>MIKSTIFIEENVDISKYPKLRAFLKRKNDGYTPKKSNVFTREQVNDFLVQAPDNTYLLMKVVTVLGIAGACRSDELCKLTLDVNFKNFDDIIVVTIPDSKNGMSRTFTITSRLGSVSHLEILKKYIKIRLEIKTEISRFFMRYQAGRCYNQPVGKNTLSMIPNKIAQFLKLEHPETYTGHSFRRTSATLLANTGVDVLAIKRHGGWKSATIAESYVADSLSNKNEIANRILYNDTSTPGSSSTSHHAVLMDQSDNIEPPVTEMERSNHFEKNVTISKREGNNYPDFINVTKCNNCTITINIHS</sequence>
<organism evidence="4">
    <name type="scientific">Anoplophora glabripennis</name>
    <name type="common">Asian longhorn beetle</name>
    <name type="synonym">Anoplophora nobilis</name>
    <dbReference type="NCBI Taxonomy" id="217634"/>
    <lineage>
        <taxon>Eukaryota</taxon>
        <taxon>Metazoa</taxon>
        <taxon>Ecdysozoa</taxon>
        <taxon>Arthropoda</taxon>
        <taxon>Hexapoda</taxon>
        <taxon>Insecta</taxon>
        <taxon>Pterygota</taxon>
        <taxon>Neoptera</taxon>
        <taxon>Endopterygota</taxon>
        <taxon>Coleoptera</taxon>
        <taxon>Polyphaga</taxon>
        <taxon>Cucujiformia</taxon>
        <taxon>Chrysomeloidea</taxon>
        <taxon>Cerambycidae</taxon>
        <taxon>Lamiinae</taxon>
        <taxon>Lamiini</taxon>
        <taxon>Anoplophora</taxon>
    </lineage>
</organism>
<proteinExistence type="predicted"/>
<dbReference type="InterPro" id="IPR013762">
    <property type="entry name" value="Integrase-like_cat_sf"/>
</dbReference>
<protein>
    <recommendedName>
        <fullName evidence="3">Tyr recombinase domain-containing protein</fullName>
    </recommendedName>
</protein>
<evidence type="ECO:0000256" key="1">
    <source>
        <dbReference type="ARBA" id="ARBA00023125"/>
    </source>
</evidence>
<dbReference type="PANTHER" id="PTHR30349:SF41">
    <property type="entry name" value="INTEGRASE_RECOMBINASE PROTEIN MJ0367-RELATED"/>
    <property type="match status" value="1"/>
</dbReference>
<dbReference type="EMBL" id="GALX01005283">
    <property type="protein sequence ID" value="JAB63183.1"/>
    <property type="molecule type" value="Transcribed_RNA"/>
</dbReference>
<keyword evidence="1" id="KW-0238">DNA-binding</keyword>
<dbReference type="Gene3D" id="1.10.443.10">
    <property type="entry name" value="Intergrase catalytic core"/>
    <property type="match status" value="1"/>
</dbReference>
<dbReference type="Pfam" id="PF00589">
    <property type="entry name" value="Phage_integrase"/>
    <property type="match status" value="1"/>
</dbReference>
<dbReference type="PROSITE" id="PS51898">
    <property type="entry name" value="TYR_RECOMBINASE"/>
    <property type="match status" value="1"/>
</dbReference>
<feature type="domain" description="Tyr recombinase" evidence="3">
    <location>
        <begin position="34"/>
        <end position="228"/>
    </location>
</feature>
<dbReference type="GO" id="GO:0006310">
    <property type="term" value="P:DNA recombination"/>
    <property type="evidence" value="ECO:0007669"/>
    <property type="project" value="UniProtKB-KW"/>
</dbReference>
<reference evidence="4" key="1">
    <citation type="submission" date="2013-07" db="EMBL/GenBank/DDBJ databases">
        <title>Midgut Transcriptome Profiling of Anoplphora glabripennis, a Lignocellulose Degrading, Wood-Boring Cerambycid.</title>
        <authorList>
            <person name="Scully E.D."/>
            <person name="Hoover K."/>
            <person name="Carlson J.E."/>
            <person name="Tien M."/>
            <person name="Geib S.M."/>
        </authorList>
    </citation>
    <scope>NUCLEOTIDE SEQUENCE</scope>
</reference>
<dbReference type="InterPro" id="IPR011010">
    <property type="entry name" value="DNA_brk_join_enz"/>
</dbReference>
<dbReference type="GO" id="GO:0015074">
    <property type="term" value="P:DNA integration"/>
    <property type="evidence" value="ECO:0007669"/>
    <property type="project" value="InterPro"/>
</dbReference>
<accession>V5GSG8</accession>
<dbReference type="InterPro" id="IPR050090">
    <property type="entry name" value="Tyrosine_recombinase_XerCD"/>
</dbReference>
<dbReference type="AlphaFoldDB" id="V5GSG8"/>
<evidence type="ECO:0000256" key="2">
    <source>
        <dbReference type="ARBA" id="ARBA00023172"/>
    </source>
</evidence>
<dbReference type="InterPro" id="IPR002104">
    <property type="entry name" value="Integrase_catalytic"/>
</dbReference>
<dbReference type="PANTHER" id="PTHR30349">
    <property type="entry name" value="PHAGE INTEGRASE-RELATED"/>
    <property type="match status" value="1"/>
</dbReference>